<evidence type="ECO:0008006" key="3">
    <source>
        <dbReference type="Google" id="ProtNLM"/>
    </source>
</evidence>
<dbReference type="Pfam" id="PF08939">
    <property type="entry name" value="Bles03"/>
    <property type="match status" value="1"/>
</dbReference>
<gene>
    <name evidence="2" type="ORF">B1B_18296</name>
</gene>
<dbReference type="EMBL" id="AUZY01012247">
    <property type="protein sequence ID" value="EQD30709.1"/>
    <property type="molecule type" value="Genomic_DNA"/>
</dbReference>
<proteinExistence type="inferred from homology"/>
<protein>
    <recommendedName>
        <fullName evidence="3">DUF1917 domain-containing protein</fullName>
    </recommendedName>
</protein>
<organism evidence="2">
    <name type="scientific">mine drainage metagenome</name>
    <dbReference type="NCBI Taxonomy" id="410659"/>
    <lineage>
        <taxon>unclassified sequences</taxon>
        <taxon>metagenomes</taxon>
        <taxon>ecological metagenomes</taxon>
    </lineage>
</organism>
<dbReference type="PANTHER" id="PTHR31977">
    <property type="entry name" value="UPF0696 PROTEIN C11ORF68"/>
    <property type="match status" value="1"/>
</dbReference>
<evidence type="ECO:0000256" key="1">
    <source>
        <dbReference type="ARBA" id="ARBA00010568"/>
    </source>
</evidence>
<name>T0ZPS6_9ZZZZ</name>
<evidence type="ECO:0000313" key="2">
    <source>
        <dbReference type="EMBL" id="EQD30709.1"/>
    </source>
</evidence>
<feature type="non-terminal residue" evidence="2">
    <location>
        <position position="1"/>
    </location>
</feature>
<reference evidence="2" key="1">
    <citation type="submission" date="2013-08" db="EMBL/GenBank/DDBJ databases">
        <authorList>
            <person name="Mendez C."/>
            <person name="Richter M."/>
            <person name="Ferrer M."/>
            <person name="Sanchez J."/>
        </authorList>
    </citation>
    <scope>NUCLEOTIDE SEQUENCE</scope>
</reference>
<dbReference type="PANTHER" id="PTHR31977:SF1">
    <property type="entry name" value="UPF0696 PROTEIN C11ORF68"/>
    <property type="match status" value="1"/>
</dbReference>
<dbReference type="InterPro" id="IPR015034">
    <property type="entry name" value="Bles03"/>
</dbReference>
<reference evidence="2" key="2">
    <citation type="journal article" date="2014" name="ISME J.">
        <title>Microbial stratification in low pH oxic and suboxic macroscopic growths along an acid mine drainage.</title>
        <authorList>
            <person name="Mendez-Garcia C."/>
            <person name="Mesa V."/>
            <person name="Sprenger R.R."/>
            <person name="Richter M."/>
            <person name="Diez M.S."/>
            <person name="Solano J."/>
            <person name="Bargiela R."/>
            <person name="Golyshina O.V."/>
            <person name="Manteca A."/>
            <person name="Ramos J.L."/>
            <person name="Gallego J.R."/>
            <person name="Llorente I."/>
            <person name="Martins Dos Santos V.A."/>
            <person name="Jensen O.N."/>
            <person name="Pelaez A.I."/>
            <person name="Sanchez J."/>
            <person name="Ferrer M."/>
        </authorList>
    </citation>
    <scope>NUCLEOTIDE SEQUENCE</scope>
</reference>
<sequence length="127" mass="14402">TDEFWVYARRKGRTESPTERSGKWLIFVERSKANDLWDVVARATTEGLLGPSAKCGTARPNRNATDKSQTVICVYTPDFDDRADVMRVRDALRELGVTQRIPYKLDSTTMAGRYTVRGDSRVSALWV</sequence>
<accession>T0ZPS6</accession>
<dbReference type="SUPFAM" id="SSF55418">
    <property type="entry name" value="eIF4e-like"/>
    <property type="match status" value="1"/>
</dbReference>
<comment type="caution">
    <text evidence="2">The sequence shown here is derived from an EMBL/GenBank/DDBJ whole genome shotgun (WGS) entry which is preliminary data.</text>
</comment>
<dbReference type="Gene3D" id="3.30.760.10">
    <property type="entry name" value="RNA Cap, Translation Initiation Factor Eif4e"/>
    <property type="match status" value="1"/>
</dbReference>
<comment type="similarity">
    <text evidence="1">Belongs to the UPF0696 family.</text>
</comment>
<dbReference type="AlphaFoldDB" id="T0ZPS6"/>
<dbReference type="InterPro" id="IPR023398">
    <property type="entry name" value="TIF_eIF4e-like"/>
</dbReference>